<dbReference type="STRING" id="1218508.JG29_06080"/>
<reference evidence="6 7" key="1">
    <citation type="submission" date="2014-12" db="EMBL/GenBank/DDBJ databases">
        <title>Comparative genomics of the lactic acid bacteria isolated from the honey bee gut.</title>
        <authorList>
            <person name="Ellegaard K.M."/>
            <person name="Tamarit D."/>
            <person name="Javelind E."/>
            <person name="Olofsson T."/>
            <person name="Andersson S.G."/>
            <person name="Vasquez A."/>
        </authorList>
    </citation>
    <scope>NUCLEOTIDE SEQUENCE [LARGE SCALE GENOMIC DNA]</scope>
    <source>
        <strain evidence="6 7">Hon2</strain>
    </source>
</reference>
<dbReference type="InterPro" id="IPR024185">
    <property type="entry name" value="FTHF_cligase-like_sf"/>
</dbReference>
<dbReference type="Proteomes" id="UP000033695">
    <property type="component" value="Unassembled WGS sequence"/>
</dbReference>
<evidence type="ECO:0000256" key="5">
    <source>
        <dbReference type="RuleBase" id="RU361279"/>
    </source>
</evidence>
<dbReference type="PANTHER" id="PTHR23407">
    <property type="entry name" value="ATPASE INHIBITOR/5-FORMYLTETRAHYDROFOLATE CYCLO-LIGASE"/>
    <property type="match status" value="1"/>
</dbReference>
<evidence type="ECO:0000256" key="4">
    <source>
        <dbReference type="PIRSR" id="PIRSR006806-1"/>
    </source>
</evidence>
<keyword evidence="5" id="KW-0460">Magnesium</keyword>
<feature type="binding site" evidence="4">
    <location>
        <position position="54"/>
    </location>
    <ligand>
        <name>substrate</name>
    </ligand>
</feature>
<comment type="cofactor">
    <cofactor evidence="5">
        <name>Mg(2+)</name>
        <dbReference type="ChEBI" id="CHEBI:18420"/>
    </cofactor>
</comment>
<dbReference type="EC" id="6.3.3.2" evidence="5"/>
<dbReference type="GO" id="GO:0046872">
    <property type="term" value="F:metal ion binding"/>
    <property type="evidence" value="ECO:0007669"/>
    <property type="project" value="UniProtKB-KW"/>
</dbReference>
<protein>
    <recommendedName>
        <fullName evidence="5">5-formyltetrahydrofolate cyclo-ligase</fullName>
        <ecNumber evidence="5">6.3.3.2</ecNumber>
    </recommendedName>
</protein>
<evidence type="ECO:0000313" key="6">
    <source>
        <dbReference type="EMBL" id="KJY49158.1"/>
    </source>
</evidence>
<dbReference type="AlphaFoldDB" id="A0A0F4KSX3"/>
<dbReference type="HOGENOM" id="CLU_066245_2_2_9"/>
<evidence type="ECO:0000256" key="1">
    <source>
        <dbReference type="ARBA" id="ARBA00010638"/>
    </source>
</evidence>
<keyword evidence="7" id="KW-1185">Reference proteome</keyword>
<evidence type="ECO:0000313" key="7">
    <source>
        <dbReference type="Proteomes" id="UP000033695"/>
    </source>
</evidence>
<comment type="caution">
    <text evidence="6">The sequence shown here is derived from an EMBL/GenBank/DDBJ whole genome shotgun (WGS) entry which is preliminary data.</text>
</comment>
<dbReference type="PANTHER" id="PTHR23407:SF1">
    <property type="entry name" value="5-FORMYLTETRAHYDROFOLATE CYCLO-LIGASE"/>
    <property type="match status" value="1"/>
</dbReference>
<sequence>MESKKIIRQQQQKKIQEWWHSPNLQIASLYQQLFAAPYFQKAQSIAVSLSMTNELPTQPIIQTALQLGKRVYLPKNGANRKMEFFDLAAQQQFQKTLFGVWEPDAIGPLGSKGADLTIVPALAVALDTKQRLGFGAGYYDHYLATHPTTSVVLAIPPVAMPQAAWPVAKWDYSLDYIITGE</sequence>
<comment type="similarity">
    <text evidence="1 5">Belongs to the 5-formyltetrahydrofolate cyclo-ligase family.</text>
</comment>
<keyword evidence="5" id="KW-0479">Metal-binding</keyword>
<gene>
    <name evidence="6" type="ORF">JG29_06080</name>
</gene>
<dbReference type="GO" id="GO:0035999">
    <property type="term" value="P:tetrahydrofolate interconversion"/>
    <property type="evidence" value="ECO:0007669"/>
    <property type="project" value="TreeGrafter"/>
</dbReference>
<organism evidence="6 7">
    <name type="scientific">Bombilactobacillus mellis</name>
    <dbReference type="NCBI Taxonomy" id="1218508"/>
    <lineage>
        <taxon>Bacteria</taxon>
        <taxon>Bacillati</taxon>
        <taxon>Bacillota</taxon>
        <taxon>Bacilli</taxon>
        <taxon>Lactobacillales</taxon>
        <taxon>Lactobacillaceae</taxon>
        <taxon>Bombilactobacillus</taxon>
    </lineage>
</organism>
<dbReference type="Pfam" id="PF01812">
    <property type="entry name" value="5-FTHF_cyc-lig"/>
    <property type="match status" value="1"/>
</dbReference>
<dbReference type="GO" id="GO:0009396">
    <property type="term" value="P:folic acid-containing compound biosynthetic process"/>
    <property type="evidence" value="ECO:0007669"/>
    <property type="project" value="TreeGrafter"/>
</dbReference>
<dbReference type="GO" id="GO:0030272">
    <property type="term" value="F:5-formyltetrahydrofolate cyclo-ligase activity"/>
    <property type="evidence" value="ECO:0007669"/>
    <property type="project" value="UniProtKB-EC"/>
</dbReference>
<dbReference type="Gene3D" id="3.40.50.10420">
    <property type="entry name" value="NagB/RpiA/CoA transferase-like"/>
    <property type="match status" value="1"/>
</dbReference>
<dbReference type="EMBL" id="JXBZ01000005">
    <property type="protein sequence ID" value="KJY49158.1"/>
    <property type="molecule type" value="Genomic_DNA"/>
</dbReference>
<dbReference type="GO" id="GO:0005524">
    <property type="term" value="F:ATP binding"/>
    <property type="evidence" value="ECO:0007669"/>
    <property type="project" value="UniProtKB-KW"/>
</dbReference>
<keyword evidence="3 4" id="KW-0067">ATP-binding</keyword>
<evidence type="ECO:0000256" key="3">
    <source>
        <dbReference type="ARBA" id="ARBA00022840"/>
    </source>
</evidence>
<dbReference type="OrthoDB" id="9801938at2"/>
<keyword evidence="2 4" id="KW-0547">Nucleotide-binding</keyword>
<dbReference type="InterPro" id="IPR037171">
    <property type="entry name" value="NagB/RpiA_transferase-like"/>
</dbReference>
<comment type="catalytic activity">
    <reaction evidence="5">
        <text>(6S)-5-formyl-5,6,7,8-tetrahydrofolate + ATP = (6R)-5,10-methenyltetrahydrofolate + ADP + phosphate</text>
        <dbReference type="Rhea" id="RHEA:10488"/>
        <dbReference type="ChEBI" id="CHEBI:30616"/>
        <dbReference type="ChEBI" id="CHEBI:43474"/>
        <dbReference type="ChEBI" id="CHEBI:57455"/>
        <dbReference type="ChEBI" id="CHEBI:57457"/>
        <dbReference type="ChEBI" id="CHEBI:456216"/>
        <dbReference type="EC" id="6.3.3.2"/>
    </reaction>
</comment>
<dbReference type="SUPFAM" id="SSF100950">
    <property type="entry name" value="NagB/RpiA/CoA transferase-like"/>
    <property type="match status" value="1"/>
</dbReference>
<dbReference type="NCBIfam" id="TIGR02727">
    <property type="entry name" value="MTHFS_bact"/>
    <property type="match status" value="1"/>
</dbReference>
<evidence type="ECO:0000256" key="2">
    <source>
        <dbReference type="ARBA" id="ARBA00022741"/>
    </source>
</evidence>
<dbReference type="PATRIC" id="fig|1218508.4.peg.623"/>
<feature type="binding site" evidence="4">
    <location>
        <position position="49"/>
    </location>
    <ligand>
        <name>substrate</name>
    </ligand>
</feature>
<name>A0A0F4KSX3_9LACO</name>
<dbReference type="PIRSF" id="PIRSF006806">
    <property type="entry name" value="FTHF_cligase"/>
    <property type="match status" value="1"/>
</dbReference>
<dbReference type="RefSeq" id="WP_045922461.1">
    <property type="nucleotide sequence ID" value="NZ_JBHTHW010000003.1"/>
</dbReference>
<proteinExistence type="inferred from homology"/>
<feature type="binding site" evidence="4">
    <location>
        <begin position="131"/>
        <end position="139"/>
    </location>
    <ligand>
        <name>ATP</name>
        <dbReference type="ChEBI" id="CHEBI:30616"/>
    </ligand>
</feature>
<feature type="binding site" evidence="4">
    <location>
        <begin position="4"/>
        <end position="8"/>
    </location>
    <ligand>
        <name>ATP</name>
        <dbReference type="ChEBI" id="CHEBI:30616"/>
    </ligand>
</feature>
<dbReference type="InterPro" id="IPR002698">
    <property type="entry name" value="FTHF_cligase"/>
</dbReference>
<accession>A0A0F4KSX3</accession>